<gene>
    <name evidence="1" type="ORF">XBW1_mp0065</name>
</gene>
<sequence>MSKTKQQRNASYAAGYFDGYSGNCYCIGTGAQVFRSLYHRGYVKGSSDAAKRTAKYRATHMHHGKLVQRPTLCIILWNVFWHRWNARF</sequence>
<name>A0A0B6XGQ0_XENBV</name>
<evidence type="ECO:0000313" key="1">
    <source>
        <dbReference type="EMBL" id="CDM92184.1"/>
    </source>
</evidence>
<dbReference type="KEGG" id="xbv:XBW1_mp0065"/>
<reference evidence="1 2" key="1">
    <citation type="submission" date="2014-02" db="EMBL/GenBank/DDBJ databases">
        <authorList>
            <person name="Genoscope - CEA"/>
        </authorList>
    </citation>
    <scope>NUCLEOTIDE SEQUENCE [LARGE SCALE GENOMIC DNA]</scope>
    <source>
        <strain evidence="1 2">CS03</strain>
        <plasmid evidence="2">Plasmid</plasmid>
    </source>
</reference>
<dbReference type="Proteomes" id="UP000032930">
    <property type="component" value="Plasmid megaplasmid"/>
</dbReference>
<proteinExistence type="predicted"/>
<protein>
    <submittedName>
        <fullName evidence="1">Uncharacterized protein</fullName>
    </submittedName>
</protein>
<dbReference type="AlphaFoldDB" id="A0A0B6XGQ0"/>
<organism evidence="1 2">
    <name type="scientific">Xenorhabdus bovienii</name>
    <name type="common">Xenorhabdus nematophila subsp. bovienii</name>
    <dbReference type="NCBI Taxonomy" id="40576"/>
    <lineage>
        <taxon>Bacteria</taxon>
        <taxon>Pseudomonadati</taxon>
        <taxon>Pseudomonadota</taxon>
        <taxon>Gammaproteobacteria</taxon>
        <taxon>Enterobacterales</taxon>
        <taxon>Morganellaceae</taxon>
        <taxon>Xenorhabdus</taxon>
    </lineage>
</organism>
<evidence type="ECO:0000313" key="2">
    <source>
        <dbReference type="Proteomes" id="UP000032930"/>
    </source>
</evidence>
<dbReference type="RefSeq" id="WP_155399211.1">
    <property type="nucleotide sequence ID" value="NZ_CAWMEF010000003.1"/>
</dbReference>
<dbReference type="EMBL" id="FO818638">
    <property type="protein sequence ID" value="CDM92184.1"/>
    <property type="molecule type" value="Genomic_DNA"/>
</dbReference>
<accession>A0A0B6XGQ0</accession>